<keyword evidence="1" id="KW-0472">Membrane</keyword>
<feature type="transmembrane region" description="Helical" evidence="1">
    <location>
        <begin position="246"/>
        <end position="266"/>
    </location>
</feature>
<sequence length="354" mass="41142">MYQMLYTGVILCLCLTGLFKIYVSPKKHFQSLMLLSMAIFLSVFSGSRKPLVDRDYLGYTRWIDNIGSSFSDVVAQGKDIGFILIYKFSSIFSDGYILFFTLVSFLSILFKLKFSSTIFNGKFTLLIFFLIFSRFYLLHDFTQVRAGLAIALASYSIVFLMKYHKKKTYLFVLLAGLIHLSSLLLIVLYVIYGFIKNKRMFFFLLLALPLLGIFMGEGIKNILPLINSDRLNVYLNGEYMTEKVSLLTSYYLVRFFVFYFLMFICYSKLISEYKIYLFFTSLSLFFHAALSWNDAIALRTVEVIGLFDMVTLILPLMCLNNRSRLLYGFLIIIVGILFYMSTMKIVNPYESYIF</sequence>
<evidence type="ECO:0000313" key="3">
    <source>
        <dbReference type="Proteomes" id="UP000244908"/>
    </source>
</evidence>
<accession>A0A2Y9U107</accession>
<feature type="transmembrane region" description="Helical" evidence="1">
    <location>
        <begin position="95"/>
        <end position="112"/>
    </location>
</feature>
<protein>
    <submittedName>
        <fullName evidence="2">EpsG family protein</fullName>
    </submittedName>
</protein>
<feature type="transmembrane region" description="Helical" evidence="1">
    <location>
        <begin position="169"/>
        <end position="195"/>
    </location>
</feature>
<feature type="transmembrane region" description="Helical" evidence="1">
    <location>
        <begin position="5"/>
        <end position="23"/>
    </location>
</feature>
<feature type="transmembrane region" description="Helical" evidence="1">
    <location>
        <begin position="118"/>
        <end position="137"/>
    </location>
</feature>
<keyword evidence="1" id="KW-1133">Transmembrane helix</keyword>
<dbReference type="Pfam" id="PF14897">
    <property type="entry name" value="EpsG"/>
    <property type="match status" value="1"/>
</dbReference>
<dbReference type="AlphaFoldDB" id="A0A2Y9U107"/>
<feature type="transmembrane region" description="Helical" evidence="1">
    <location>
        <begin position="29"/>
        <end position="47"/>
    </location>
</feature>
<feature type="transmembrane region" description="Helical" evidence="1">
    <location>
        <begin position="273"/>
        <end position="290"/>
    </location>
</feature>
<evidence type="ECO:0000313" key="2">
    <source>
        <dbReference type="EMBL" id="AWH89667.1"/>
    </source>
</evidence>
<evidence type="ECO:0000256" key="1">
    <source>
        <dbReference type="SAM" id="Phobius"/>
    </source>
</evidence>
<organism evidence="2 3">
    <name type="scientific">Limnobaculum parvum</name>
    <dbReference type="NCBI Taxonomy" id="2172103"/>
    <lineage>
        <taxon>Bacteria</taxon>
        <taxon>Pseudomonadati</taxon>
        <taxon>Pseudomonadota</taxon>
        <taxon>Gammaproteobacteria</taxon>
        <taxon>Enterobacterales</taxon>
        <taxon>Budviciaceae</taxon>
        <taxon>Limnobaculum</taxon>
    </lineage>
</organism>
<feature type="transmembrane region" description="Helical" evidence="1">
    <location>
        <begin position="296"/>
        <end position="318"/>
    </location>
</feature>
<feature type="transmembrane region" description="Helical" evidence="1">
    <location>
        <begin position="202"/>
        <end position="226"/>
    </location>
</feature>
<dbReference type="InterPro" id="IPR049458">
    <property type="entry name" value="EpsG-like"/>
</dbReference>
<dbReference type="Proteomes" id="UP000244908">
    <property type="component" value="Chromosome"/>
</dbReference>
<dbReference type="KEGG" id="lpv:HYN51_14580"/>
<name>A0A2Y9U107_9GAMM</name>
<reference evidence="2 3" key="1">
    <citation type="journal article" date="2019" name="Int. J. Syst. Evol. Microbiol.">
        <title>Limnobaculum parvum gen. nov., sp. nov., isolated from a freshwater lake.</title>
        <authorList>
            <person name="Baek C."/>
            <person name="Shin S.K."/>
            <person name="Yi H."/>
        </authorList>
    </citation>
    <scope>NUCLEOTIDE SEQUENCE [LARGE SCALE GENOMIC DNA]</scope>
    <source>
        <strain evidence="2 3">HYN0051</strain>
    </source>
</reference>
<feature type="transmembrane region" description="Helical" evidence="1">
    <location>
        <begin position="325"/>
        <end position="346"/>
    </location>
</feature>
<gene>
    <name evidence="2" type="ORF">HYN51_14580</name>
</gene>
<dbReference type="EMBL" id="CP029185">
    <property type="protein sequence ID" value="AWH89667.1"/>
    <property type="molecule type" value="Genomic_DNA"/>
</dbReference>
<proteinExistence type="predicted"/>
<feature type="transmembrane region" description="Helical" evidence="1">
    <location>
        <begin position="144"/>
        <end position="163"/>
    </location>
</feature>
<keyword evidence="1" id="KW-0812">Transmembrane</keyword>
<keyword evidence="3" id="KW-1185">Reference proteome</keyword>